<dbReference type="PROSITE" id="PS00092">
    <property type="entry name" value="N6_MTASE"/>
    <property type="match status" value="1"/>
</dbReference>
<dbReference type="RefSeq" id="WP_328603047.1">
    <property type="nucleotide sequence ID" value="NZ_VUNA01000016.1"/>
</dbReference>
<dbReference type="GO" id="GO:0006304">
    <property type="term" value="P:DNA modification"/>
    <property type="evidence" value="ECO:0007669"/>
    <property type="project" value="InterPro"/>
</dbReference>
<dbReference type="Gene3D" id="3.40.50.150">
    <property type="entry name" value="Vaccinia Virus protein VP39"/>
    <property type="match status" value="1"/>
</dbReference>
<dbReference type="GO" id="GO:0009007">
    <property type="term" value="F:site-specific DNA-methyltransferase (adenine-specific) activity"/>
    <property type="evidence" value="ECO:0007669"/>
    <property type="project" value="UniProtKB-EC"/>
</dbReference>
<dbReference type="GO" id="GO:0032259">
    <property type="term" value="P:methylation"/>
    <property type="evidence" value="ECO:0007669"/>
    <property type="project" value="InterPro"/>
</dbReference>
<evidence type="ECO:0000259" key="1">
    <source>
        <dbReference type="Pfam" id="PF07669"/>
    </source>
</evidence>
<name>A0A6N7X6R7_9FIRM</name>
<evidence type="ECO:0000313" key="2">
    <source>
        <dbReference type="EMBL" id="MST71222.1"/>
    </source>
</evidence>
<reference evidence="2 3" key="1">
    <citation type="submission" date="2019-08" db="EMBL/GenBank/DDBJ databases">
        <title>In-depth cultivation of the pig gut microbiome towards novel bacterial diversity and tailored functional studies.</title>
        <authorList>
            <person name="Wylensek D."/>
            <person name="Hitch T.C.A."/>
            <person name="Clavel T."/>
        </authorList>
    </citation>
    <scope>NUCLEOTIDE SEQUENCE [LARGE SCALE GENOMIC DNA]</scope>
    <source>
        <strain evidence="2 3">WCA-MUC-591-APC-4B</strain>
    </source>
</reference>
<proteinExistence type="predicted"/>
<dbReference type="AlphaFoldDB" id="A0A6N7X6R7"/>
<dbReference type="SUPFAM" id="SSF53335">
    <property type="entry name" value="S-adenosyl-L-methionine-dependent methyltransferases"/>
    <property type="match status" value="1"/>
</dbReference>
<dbReference type="InterPro" id="IPR002052">
    <property type="entry name" value="DNA_methylase_N6_adenine_CS"/>
</dbReference>
<dbReference type="Proteomes" id="UP000469424">
    <property type="component" value="Unassembled WGS sequence"/>
</dbReference>
<comment type="caution">
    <text evidence="2">The sequence shown here is derived from an EMBL/GenBank/DDBJ whole genome shotgun (WGS) entry which is preliminary data.</text>
</comment>
<dbReference type="InterPro" id="IPR029063">
    <property type="entry name" value="SAM-dependent_MTases_sf"/>
</dbReference>
<dbReference type="EMBL" id="VUNA01000016">
    <property type="protein sequence ID" value="MST71222.1"/>
    <property type="molecule type" value="Genomic_DNA"/>
</dbReference>
<evidence type="ECO:0000313" key="3">
    <source>
        <dbReference type="Proteomes" id="UP000469424"/>
    </source>
</evidence>
<dbReference type="GO" id="GO:0003676">
    <property type="term" value="F:nucleic acid binding"/>
    <property type="evidence" value="ECO:0007669"/>
    <property type="project" value="InterPro"/>
</dbReference>
<keyword evidence="2" id="KW-0255">Endonuclease</keyword>
<keyword evidence="3" id="KW-1185">Reference proteome</keyword>
<accession>A0A6N7X6R7</accession>
<dbReference type="InterPro" id="IPR011639">
    <property type="entry name" value="MethylTrfase_TaqI-like_dom"/>
</dbReference>
<keyword evidence="2" id="KW-0540">Nuclease</keyword>
<feature type="domain" description="Type II methyltransferase M.TaqI-like" evidence="1">
    <location>
        <begin position="201"/>
        <end position="400"/>
    </location>
</feature>
<gene>
    <name evidence="2" type="ORF">FYJ65_07885</name>
</gene>
<organism evidence="2 3">
    <name type="scientific">Mogibacterium kristiansenii</name>
    <dbReference type="NCBI Taxonomy" id="2606708"/>
    <lineage>
        <taxon>Bacteria</taxon>
        <taxon>Bacillati</taxon>
        <taxon>Bacillota</taxon>
        <taxon>Clostridia</taxon>
        <taxon>Peptostreptococcales</taxon>
        <taxon>Anaerovoracaceae</taxon>
        <taxon>Mogibacterium</taxon>
    </lineage>
</organism>
<dbReference type="Pfam" id="PF07669">
    <property type="entry name" value="Eco57I"/>
    <property type="match status" value="1"/>
</dbReference>
<keyword evidence="2" id="KW-0378">Hydrolase</keyword>
<dbReference type="GO" id="GO:0004519">
    <property type="term" value="F:endonuclease activity"/>
    <property type="evidence" value="ECO:0007669"/>
    <property type="project" value="UniProtKB-KW"/>
</dbReference>
<protein>
    <submittedName>
        <fullName evidence="2">Restriction endonuclease</fullName>
    </submittedName>
</protein>
<sequence>MEKLIDIGRGPVSSFLDLLLADKATKKNIIWATDTYESLGHGFTDKEQMDQTLLLQHAELIKPRIQKTQETQAKRTRKKAEVFTPAWLCNTMNNYCDEEWFGRKNVFNIENDNCTWTVIEEPIEFPKRKTWKQYVDSRRLEITCGEAPYLVSRYDVSTGELIYPLKKRIGQLDRKLRIVNENALDYNEWVKWVIRAFEASYGYEYQGDNLLIARVNLLLTFIEYYTDRWGYEPDIKLIHLIVNKIAWNIWQMDGRQDTVPLGKPYEKYHQLTMLDTTLDTECEGKKKDVPCRVFNWRSKFSLEFQEIKGDLIMSNKLFNFVIGNPPYQEEFSSDGNKTYASPVYNIFMDAAGDVAERVELIHPARFLFNAGSTPKAWNKKMLADTHFKVLRYEEDATKVFPNTDIKGGVAITYRDAKKEFGAIKVFTKYNELNSVLDKVTKNSSFEGMNSIVVTRTAFRLTGKMHEDYPEAISQLSKGHAYDMSTNIFDKLPQIFFDKKPSDGEEYIRVLGRENNQRAYKYIRKNYVNETVNLHKYKLYLPSGNGNGQFGEKLASPVISEPEVAATETFISIGAFDTECEVNAILKYVSGKFARALLSALKITQHLTPAVWKYVPLQDFTSNSDIDWSKTVHEIDLQLYQKYGLSEDEIDFIETHVKEME</sequence>